<dbReference type="PANTHER" id="PTHR33916:SF1">
    <property type="entry name" value="EXPANSIN-LIKE EG45 DOMAIN-CONTAINING PROTEIN"/>
    <property type="match status" value="1"/>
</dbReference>
<keyword evidence="2" id="KW-0732">Signal</keyword>
<evidence type="ECO:0000313" key="4">
    <source>
        <dbReference type="EMBL" id="KAF5479435.1"/>
    </source>
</evidence>
<dbReference type="EMBL" id="LIHL02000001">
    <property type="protein sequence ID" value="KAF5479435.1"/>
    <property type="molecule type" value="Genomic_DNA"/>
</dbReference>
<protein>
    <recommendedName>
        <fullName evidence="3">DUF7705 domain-containing protein</fullName>
    </recommendedName>
</protein>
<keyword evidence="1" id="KW-0812">Transmembrane</keyword>
<feature type="transmembrane region" description="Helical" evidence="1">
    <location>
        <begin position="98"/>
        <end position="116"/>
    </location>
</feature>
<dbReference type="InterPro" id="IPR056122">
    <property type="entry name" value="DUF7705"/>
</dbReference>
<sequence>MASTSYWPLLSRIVYLLNLAYHVANASDKYISAIGDPGMKNPNVRVALEAWNFCNEVGMEAPHMGSPRLADCADLYCPLIMDSHFEQGFHVYGNPCSWWSIMISGTMVSFYCLMALSK</sequence>
<reference evidence="4" key="1">
    <citation type="submission" date="2015-10" db="EMBL/GenBank/DDBJ databases">
        <authorList>
            <person name="Martinez-Garcia P.J."/>
            <person name="Crepeau M.W."/>
            <person name="Puiu D."/>
            <person name="Gonzalez-Ibeas D."/>
            <person name="Whalen J."/>
            <person name="Stevens K."/>
            <person name="Paul R."/>
            <person name="Butterfield T."/>
            <person name="Britton M."/>
            <person name="Reagan R."/>
            <person name="Chakraborty S."/>
            <person name="Walawage S.L."/>
            <person name="Vasquez-Gross H.A."/>
            <person name="Cardeno C."/>
            <person name="Famula R."/>
            <person name="Pratt K."/>
            <person name="Kuruganti S."/>
            <person name="Aradhya M.K."/>
            <person name="Leslie C.A."/>
            <person name="Dandekar A.M."/>
            <person name="Salzberg S.L."/>
            <person name="Wegrzyn J.L."/>
            <person name="Langley C.H."/>
            <person name="Neale D.B."/>
        </authorList>
    </citation>
    <scope>NUCLEOTIDE SEQUENCE</scope>
    <source>
        <tissue evidence="4">Leaves</tissue>
    </source>
</reference>
<keyword evidence="1" id="KW-1133">Transmembrane helix</keyword>
<feature type="signal peptide" evidence="2">
    <location>
        <begin position="1"/>
        <end position="26"/>
    </location>
</feature>
<keyword evidence="1" id="KW-0472">Membrane</keyword>
<feature type="chain" id="PRO_5033033749" description="DUF7705 domain-containing protein" evidence="2">
    <location>
        <begin position="27"/>
        <end position="118"/>
    </location>
</feature>
<evidence type="ECO:0000313" key="5">
    <source>
        <dbReference type="Proteomes" id="UP000619265"/>
    </source>
</evidence>
<dbReference type="Pfam" id="PF24804">
    <property type="entry name" value="DUF7705"/>
    <property type="match status" value="1"/>
</dbReference>
<dbReference type="PANTHER" id="PTHR33916">
    <property type="entry name" value="EXPANSIN-LIKE EG45 DOMAIN-CONTAINING PROTEIN"/>
    <property type="match status" value="1"/>
</dbReference>
<name>A0A834D7E6_JUGRE</name>
<organism evidence="4 5">
    <name type="scientific">Juglans regia</name>
    <name type="common">English walnut</name>
    <dbReference type="NCBI Taxonomy" id="51240"/>
    <lineage>
        <taxon>Eukaryota</taxon>
        <taxon>Viridiplantae</taxon>
        <taxon>Streptophyta</taxon>
        <taxon>Embryophyta</taxon>
        <taxon>Tracheophyta</taxon>
        <taxon>Spermatophyta</taxon>
        <taxon>Magnoliopsida</taxon>
        <taxon>eudicotyledons</taxon>
        <taxon>Gunneridae</taxon>
        <taxon>Pentapetalae</taxon>
        <taxon>rosids</taxon>
        <taxon>fabids</taxon>
        <taxon>Fagales</taxon>
        <taxon>Juglandaceae</taxon>
        <taxon>Juglans</taxon>
    </lineage>
</organism>
<gene>
    <name evidence="4" type="ORF">F2P56_000255</name>
</gene>
<proteinExistence type="predicted"/>
<dbReference type="AlphaFoldDB" id="A0A834D7E6"/>
<dbReference type="Proteomes" id="UP000619265">
    <property type="component" value="Unassembled WGS sequence"/>
</dbReference>
<evidence type="ECO:0000256" key="2">
    <source>
        <dbReference type="SAM" id="SignalP"/>
    </source>
</evidence>
<accession>A0A834D7E6</accession>
<feature type="domain" description="DUF7705" evidence="3">
    <location>
        <begin position="31"/>
        <end position="82"/>
    </location>
</feature>
<evidence type="ECO:0000259" key="3">
    <source>
        <dbReference type="Pfam" id="PF24804"/>
    </source>
</evidence>
<evidence type="ECO:0000256" key="1">
    <source>
        <dbReference type="SAM" id="Phobius"/>
    </source>
</evidence>
<dbReference type="Gramene" id="Jr01_02790_p1">
    <property type="protein sequence ID" value="cds.Jr01_02790_p1"/>
    <property type="gene ID" value="Jr01_02790"/>
</dbReference>
<reference evidence="4" key="2">
    <citation type="submission" date="2020-03" db="EMBL/GenBank/DDBJ databases">
        <title>Walnut 2.0.</title>
        <authorList>
            <person name="Marrano A."/>
            <person name="Britton M."/>
            <person name="Zimin A.V."/>
            <person name="Zaini P.A."/>
            <person name="Workman R."/>
            <person name="Puiu D."/>
            <person name="Bianco L."/>
            <person name="Allen B.J."/>
            <person name="Troggio M."/>
            <person name="Leslie C.A."/>
            <person name="Timp W."/>
            <person name="Dendekar A."/>
            <person name="Salzberg S.L."/>
            <person name="Neale D.B."/>
        </authorList>
    </citation>
    <scope>NUCLEOTIDE SEQUENCE</scope>
    <source>
        <tissue evidence="4">Leaves</tissue>
    </source>
</reference>
<comment type="caution">
    <text evidence="4">The sequence shown here is derived from an EMBL/GenBank/DDBJ whole genome shotgun (WGS) entry which is preliminary data.</text>
</comment>